<dbReference type="RefSeq" id="WP_130199432.1">
    <property type="nucleotide sequence ID" value="NZ_QVFV01000002.1"/>
</dbReference>
<evidence type="ECO:0008006" key="3">
    <source>
        <dbReference type="Google" id="ProtNLM"/>
    </source>
</evidence>
<protein>
    <recommendedName>
        <fullName evidence="3">DUF885 domain-containing protein</fullName>
    </recommendedName>
</protein>
<dbReference type="EMBL" id="QVFV01000002">
    <property type="protein sequence ID" value="RZM79681.1"/>
    <property type="molecule type" value="Genomic_DNA"/>
</dbReference>
<comment type="caution">
    <text evidence="1">The sequence shown here is derived from an EMBL/GenBank/DDBJ whole genome shotgun (WGS) entry which is preliminary data.</text>
</comment>
<dbReference type="Proteomes" id="UP000292459">
    <property type="component" value="Unassembled WGS sequence"/>
</dbReference>
<proteinExistence type="predicted"/>
<reference evidence="1 2" key="1">
    <citation type="submission" date="2018-11" db="EMBL/GenBank/DDBJ databases">
        <title>Whole genome sequencing of an environmental sample.</title>
        <authorList>
            <person name="Sarangi A.N."/>
            <person name="Singh D."/>
            <person name="Tripathy S."/>
        </authorList>
    </citation>
    <scope>NUCLEOTIDE SEQUENCE [LARGE SCALE GENOMIC DNA]</scope>
    <source>
        <strain evidence="1 2">Lakshadweep</strain>
    </source>
</reference>
<dbReference type="AlphaFoldDB" id="A0A4Q7EAP7"/>
<gene>
    <name evidence="1" type="ORF">DYY88_13350</name>
</gene>
<evidence type="ECO:0000313" key="1">
    <source>
        <dbReference type="EMBL" id="RZM79681.1"/>
    </source>
</evidence>
<name>A0A4Q7EAP7_9CYAN</name>
<keyword evidence="2" id="KW-1185">Reference proteome</keyword>
<accession>A0A4Q7EAP7</accession>
<dbReference type="OrthoDB" id="9760040at2"/>
<sequence length="396" mass="45969">MAESNFDMRASNTKEKLVITYWDWWYKVGFSRKILEDIKRVIDCHTIQEEADILEEILCVFSDFISIDCVVDSLIDGTLTLEELGYKVDEDKLLYLPLQLRKQLEAKIKNNFNSQTKRNVDYLLHLVEAASQKRFKNRLNDIFLPIFGGELDFLLAKANLETNETLHELPAKKPVEVDDIECLISSFIESLVSQDFFGNMFGSLTLPDFDLEIHTGIGFAEYWASELTSQKKDKLVIYANSDNLDLGNFKATLVHELLPGHAFFYTQMRLSRPKLVDHGAMCLVEGWATWCEWNILASQYSSLSKSIKMEALRLFFNAHDPLQIEKGIRNMVTSFGYSDDVALESVKYFFQYPGYTYAYSLGALWFEELFQHSTPNDFFIKMKDNSWGDFFRIWSR</sequence>
<organism evidence="1 2">
    <name type="scientific">Leptolyngbya iicbica LK</name>
    <dbReference type="NCBI Taxonomy" id="2294035"/>
    <lineage>
        <taxon>Bacteria</taxon>
        <taxon>Bacillati</taxon>
        <taxon>Cyanobacteriota</taxon>
        <taxon>Cyanophyceae</taxon>
        <taxon>Leptolyngbyales</taxon>
        <taxon>Leptolyngbyaceae</taxon>
        <taxon>Leptolyngbya group</taxon>
        <taxon>Leptolyngbya</taxon>
        <taxon>Leptolyngbya iicbica</taxon>
    </lineage>
</organism>
<evidence type="ECO:0000313" key="2">
    <source>
        <dbReference type="Proteomes" id="UP000292459"/>
    </source>
</evidence>